<evidence type="ECO:0000313" key="1">
    <source>
        <dbReference type="EMBL" id="KFB74754.1"/>
    </source>
</evidence>
<accession>A0A080MC70</accession>
<dbReference type="EMBL" id="JDST02000134">
    <property type="protein sequence ID" value="KFB74754.1"/>
    <property type="molecule type" value="Genomic_DNA"/>
</dbReference>
<reference evidence="1" key="1">
    <citation type="submission" date="2014-02" db="EMBL/GenBank/DDBJ databases">
        <title>Expanding our view of genomic diversity in Candidatus Accumulibacter clades.</title>
        <authorList>
            <person name="Skennerton C.T."/>
            <person name="Barr J.J."/>
            <person name="Slater F.R."/>
            <person name="Bond P.L."/>
            <person name="Tyson G.W."/>
        </authorList>
    </citation>
    <scope>NUCLEOTIDE SEQUENCE [LARGE SCALE GENOMIC DNA]</scope>
</reference>
<proteinExistence type="predicted"/>
<organism evidence="1 2">
    <name type="scientific">Candidatus Accumulibacter cognatus</name>
    <dbReference type="NCBI Taxonomy" id="2954383"/>
    <lineage>
        <taxon>Bacteria</taxon>
        <taxon>Pseudomonadati</taxon>
        <taxon>Pseudomonadota</taxon>
        <taxon>Betaproteobacteria</taxon>
        <taxon>Candidatus Accumulibacter</taxon>
    </lineage>
</organism>
<sequence length="219" mass="23934">MVVGFASRQPGGDQRLAERLHLGRLPAGHVPQHIEIDGAVENAEHRRAFAQPRRQPAQRQLGAGQQRMLALPWEAPLHRFDQFDQRGLRRRRPAFAQRRREQRERARVPMHGVDQRLDLGALRLGGVAHAGDVEAERAFDELHGVGAAEPFELEALRCAGERHRQRFAAGEDDARLAAGEQPRSETQDLVGALAFVGGERAVLAGVAGRAGAIFGGGAV</sequence>
<dbReference type="AlphaFoldDB" id="A0A080MC70"/>
<dbReference type="Proteomes" id="UP000021315">
    <property type="component" value="Unassembled WGS sequence"/>
</dbReference>
<protein>
    <submittedName>
        <fullName evidence="1">Uncharacterized protein</fullName>
    </submittedName>
</protein>
<gene>
    <name evidence="1" type="ORF">AW06_004305</name>
</gene>
<keyword evidence="2" id="KW-1185">Reference proteome</keyword>
<evidence type="ECO:0000313" key="2">
    <source>
        <dbReference type="Proteomes" id="UP000021315"/>
    </source>
</evidence>
<name>A0A080MC70_9PROT</name>
<comment type="caution">
    <text evidence="1">The sequence shown here is derived from an EMBL/GenBank/DDBJ whole genome shotgun (WGS) entry which is preliminary data.</text>
</comment>